<proteinExistence type="predicted"/>
<dbReference type="EMBL" id="PDDY01000001">
    <property type="protein sequence ID" value="PEH41195.1"/>
    <property type="molecule type" value="Genomic_DNA"/>
</dbReference>
<evidence type="ECO:0000313" key="2">
    <source>
        <dbReference type="EMBL" id="PEH41195.1"/>
    </source>
</evidence>
<dbReference type="Proteomes" id="UP000220629">
    <property type="component" value="Unassembled WGS sequence"/>
</dbReference>
<protein>
    <submittedName>
        <fullName evidence="2">Uncharacterized protein</fullName>
    </submittedName>
</protein>
<gene>
    <name evidence="2" type="ORF">CRM94_02925</name>
</gene>
<feature type="region of interest" description="Disordered" evidence="1">
    <location>
        <begin position="1"/>
        <end position="29"/>
    </location>
</feature>
<evidence type="ECO:0000313" key="3">
    <source>
        <dbReference type="Proteomes" id="UP000220629"/>
    </source>
</evidence>
<dbReference type="AlphaFoldDB" id="A0A2A7SD27"/>
<reference evidence="3" key="1">
    <citation type="submission" date="2017-09" db="EMBL/GenBank/DDBJ databases">
        <title>FDA dAtabase for Regulatory Grade micrObial Sequences (FDA-ARGOS): Supporting development and validation of Infectious Disease Dx tests.</title>
        <authorList>
            <person name="Minogue T."/>
            <person name="Wolcott M."/>
            <person name="Wasieloski L."/>
            <person name="Aguilar W."/>
            <person name="Moore D."/>
            <person name="Tallon L."/>
            <person name="Sadzewicz L."/>
            <person name="Ott S."/>
            <person name="Zhao X."/>
            <person name="Nagaraj S."/>
            <person name="Vavikolanu K."/>
            <person name="Aluvathingal J."/>
            <person name="Nadendla S."/>
            <person name="Sichtig H."/>
        </authorList>
    </citation>
    <scope>NUCLEOTIDE SEQUENCE [LARGE SCALE GENOMIC DNA]</scope>
    <source>
        <strain evidence="3">FDAARGOS_390</strain>
    </source>
</reference>
<accession>A0A2A7SD27</accession>
<dbReference type="RefSeq" id="WP_096752199.1">
    <property type="nucleotide sequence ID" value="NZ_CADEPO010000007.1"/>
</dbReference>
<comment type="caution">
    <text evidence="2">The sequence shown here is derived from an EMBL/GenBank/DDBJ whole genome shotgun (WGS) entry which is preliminary data.</text>
</comment>
<evidence type="ECO:0000256" key="1">
    <source>
        <dbReference type="SAM" id="MobiDB-lite"/>
    </source>
</evidence>
<name>A0A2A7SD27_BURGA</name>
<organism evidence="2 3">
    <name type="scientific">Burkholderia gladioli</name>
    <name type="common">Pseudomonas marginata</name>
    <name type="synonym">Phytomonas marginata</name>
    <dbReference type="NCBI Taxonomy" id="28095"/>
    <lineage>
        <taxon>Bacteria</taxon>
        <taxon>Pseudomonadati</taxon>
        <taxon>Pseudomonadota</taxon>
        <taxon>Betaproteobacteria</taxon>
        <taxon>Burkholderiales</taxon>
        <taxon>Burkholderiaceae</taxon>
        <taxon>Burkholderia</taxon>
    </lineage>
</organism>
<sequence length="307" mass="32741">MAPGATLPAYSAPEPLPGYSQFPPEPSQNANQWASQLTVMSQFGASGPGHIDDLLQLMGGRPISDANAGRVSVAELNQADRPMVAAQAVVQLDNAMTKMDDASLSGKDMHDAIAATQHIEPVQLRAATMARLAELLKKVDTREAHQSAFKAISDQVHTLPPEARMQVLKGLGEHAFHPSFSGGPEAMRDGTANIHTVLGHLAQIPPEARSPRETAVALDVMIGWMPNLMSETPASHWQPVMDSLMKEAGKLPESESGLIKNTVATIAGHMQPGGALHGMGVLHPNDLQNMLLVVPDHLKPHAHSDDE</sequence>